<organism evidence="1 2">
    <name type="scientific">Streptosporangium fragile</name>
    <dbReference type="NCBI Taxonomy" id="46186"/>
    <lineage>
        <taxon>Bacteria</taxon>
        <taxon>Bacillati</taxon>
        <taxon>Actinomycetota</taxon>
        <taxon>Actinomycetes</taxon>
        <taxon>Streptosporangiales</taxon>
        <taxon>Streptosporangiaceae</taxon>
        <taxon>Streptosporangium</taxon>
    </lineage>
</organism>
<reference evidence="1 2" key="1">
    <citation type="journal article" date="2019" name="Int. J. Syst. Evol. Microbiol.">
        <title>The Global Catalogue of Microorganisms (GCM) 10K type strain sequencing project: providing services to taxonomists for standard genome sequencing and annotation.</title>
        <authorList>
            <consortium name="The Broad Institute Genomics Platform"/>
            <consortium name="The Broad Institute Genome Sequencing Center for Infectious Disease"/>
            <person name="Wu L."/>
            <person name="Ma J."/>
        </authorList>
    </citation>
    <scope>NUCLEOTIDE SEQUENCE [LARGE SCALE GENOMIC DNA]</scope>
    <source>
        <strain evidence="1 2">JCM 6242</strain>
    </source>
</reference>
<dbReference type="Proteomes" id="UP001500831">
    <property type="component" value="Unassembled WGS sequence"/>
</dbReference>
<keyword evidence="2" id="KW-1185">Reference proteome</keyword>
<gene>
    <name evidence="1" type="ORF">GCM10010517_11420</name>
</gene>
<comment type="caution">
    <text evidence="1">The sequence shown here is derived from an EMBL/GenBank/DDBJ whole genome shotgun (WGS) entry which is preliminary data.</text>
</comment>
<dbReference type="EMBL" id="BAAAVI010000005">
    <property type="protein sequence ID" value="GAA2853570.1"/>
    <property type="molecule type" value="Genomic_DNA"/>
</dbReference>
<evidence type="ECO:0000313" key="1">
    <source>
        <dbReference type="EMBL" id="GAA2853570.1"/>
    </source>
</evidence>
<accession>A0ABN3VSF1</accession>
<sequence>MTGTTGQDAVLPVVGKPALARPAAELRDGYGLLFARDAGNSFVVRPVRAEDWSADRQGVTDPVWARVTDLRRVPAGRNLDFLDLYCEFMPAGSLAITVLSDALVVADLHGTPRHHS</sequence>
<protein>
    <submittedName>
        <fullName evidence="1">Uncharacterized protein</fullName>
    </submittedName>
</protein>
<proteinExistence type="predicted"/>
<name>A0ABN3VSF1_9ACTN</name>
<evidence type="ECO:0000313" key="2">
    <source>
        <dbReference type="Proteomes" id="UP001500831"/>
    </source>
</evidence>
<dbReference type="RefSeq" id="WP_344968527.1">
    <property type="nucleotide sequence ID" value="NZ_BAAAVI010000005.1"/>
</dbReference>